<accession>A0A2N5T8Y7</accession>
<reference evidence="6 7" key="1">
    <citation type="submission" date="2017-11" db="EMBL/GenBank/DDBJ databases">
        <title>De novo assembly and phasing of dikaryotic genomes from two isolates of Puccinia coronata f. sp. avenae, the causal agent of oat crown rust.</title>
        <authorList>
            <person name="Miller M.E."/>
            <person name="Zhang Y."/>
            <person name="Omidvar V."/>
            <person name="Sperschneider J."/>
            <person name="Schwessinger B."/>
            <person name="Raley C."/>
            <person name="Palmer J.M."/>
            <person name="Garnica D."/>
            <person name="Upadhyaya N."/>
            <person name="Rathjen J."/>
            <person name="Taylor J.M."/>
            <person name="Park R.F."/>
            <person name="Dodds P.N."/>
            <person name="Hirsch C.D."/>
            <person name="Kianian S.F."/>
            <person name="Figueroa M."/>
        </authorList>
    </citation>
    <scope>NUCLEOTIDE SEQUENCE [LARGE SCALE GENOMIC DNA]</scope>
    <source>
        <strain evidence="2">12NC29</strain>
        <strain evidence="3">12SD80</strain>
    </source>
</reference>
<feature type="compositionally biased region" description="Polar residues" evidence="1">
    <location>
        <begin position="12"/>
        <end position="24"/>
    </location>
</feature>
<dbReference type="AlphaFoldDB" id="A0A2N5T8Y7"/>
<comment type="caution">
    <text evidence="2">The sequence shown here is derived from an EMBL/GenBank/DDBJ whole genome shotgun (WGS) entry which is preliminary data.</text>
</comment>
<evidence type="ECO:0000313" key="4">
    <source>
        <dbReference type="EMBL" id="PLW48726.1"/>
    </source>
</evidence>
<dbReference type="Proteomes" id="UP000235388">
    <property type="component" value="Unassembled WGS sequence"/>
</dbReference>
<evidence type="ECO:0000256" key="1">
    <source>
        <dbReference type="SAM" id="MobiDB-lite"/>
    </source>
</evidence>
<feature type="region of interest" description="Disordered" evidence="1">
    <location>
        <begin position="1"/>
        <end position="55"/>
    </location>
</feature>
<evidence type="ECO:0000313" key="2">
    <source>
        <dbReference type="EMBL" id="PLW21971.1"/>
    </source>
</evidence>
<sequence length="55" mass="6143">MNMRQCLKDQSSRQFVDQPSQLNYSPPSDQSPQQPVPLGAHPHSAQVPTNSKPRT</sequence>
<feature type="compositionally biased region" description="Low complexity" evidence="1">
    <location>
        <begin position="25"/>
        <end position="37"/>
    </location>
</feature>
<feature type="compositionally biased region" description="Basic and acidic residues" evidence="1">
    <location>
        <begin position="1"/>
        <end position="11"/>
    </location>
</feature>
<gene>
    <name evidence="5" type="ORF">PCANC_02412</name>
    <name evidence="2" type="ORF">PCANC_04374</name>
    <name evidence="4" type="ORF">PCASD_03204</name>
    <name evidence="3" type="ORF">PCASD_09190</name>
</gene>
<name>A0A2N5T8Y7_9BASI</name>
<evidence type="ECO:0000313" key="3">
    <source>
        <dbReference type="EMBL" id="PLW24542.1"/>
    </source>
</evidence>
<dbReference type="EMBL" id="PGCI01000607">
    <property type="protein sequence ID" value="PLW24542.1"/>
    <property type="molecule type" value="Genomic_DNA"/>
</dbReference>
<evidence type="ECO:0000313" key="5">
    <source>
        <dbReference type="EMBL" id="PLW57314.1"/>
    </source>
</evidence>
<protein>
    <submittedName>
        <fullName evidence="2">Uncharacterized protein</fullName>
    </submittedName>
</protein>
<dbReference type="EMBL" id="PGCI01000021">
    <property type="protein sequence ID" value="PLW48726.1"/>
    <property type="molecule type" value="Genomic_DNA"/>
</dbReference>
<keyword evidence="6" id="KW-1185">Reference proteome</keyword>
<evidence type="ECO:0000313" key="7">
    <source>
        <dbReference type="Proteomes" id="UP000235392"/>
    </source>
</evidence>
<feature type="compositionally biased region" description="Polar residues" evidence="1">
    <location>
        <begin position="46"/>
        <end position="55"/>
    </location>
</feature>
<dbReference type="EMBL" id="PGCJ01000012">
    <property type="protein sequence ID" value="PLW57314.1"/>
    <property type="molecule type" value="Genomic_DNA"/>
</dbReference>
<evidence type="ECO:0000313" key="6">
    <source>
        <dbReference type="Proteomes" id="UP000235388"/>
    </source>
</evidence>
<organism evidence="2 6">
    <name type="scientific">Puccinia coronata f. sp. avenae</name>
    <dbReference type="NCBI Taxonomy" id="200324"/>
    <lineage>
        <taxon>Eukaryota</taxon>
        <taxon>Fungi</taxon>
        <taxon>Dikarya</taxon>
        <taxon>Basidiomycota</taxon>
        <taxon>Pucciniomycotina</taxon>
        <taxon>Pucciniomycetes</taxon>
        <taxon>Pucciniales</taxon>
        <taxon>Pucciniaceae</taxon>
        <taxon>Puccinia</taxon>
    </lineage>
</organism>
<dbReference type="EMBL" id="PGCJ01000778">
    <property type="protein sequence ID" value="PLW21971.1"/>
    <property type="molecule type" value="Genomic_DNA"/>
</dbReference>
<proteinExistence type="predicted"/>
<dbReference type="Proteomes" id="UP000235392">
    <property type="component" value="Unassembled WGS sequence"/>
</dbReference>